<keyword evidence="2 4" id="KW-0472">Membrane</keyword>
<feature type="region of interest" description="Disordered" evidence="3">
    <location>
        <begin position="495"/>
        <end position="516"/>
    </location>
</feature>
<feature type="transmembrane region" description="Helical" evidence="4">
    <location>
        <begin position="433"/>
        <end position="459"/>
    </location>
</feature>
<evidence type="ECO:0000313" key="6">
    <source>
        <dbReference type="Proteomes" id="UP000298460"/>
    </source>
</evidence>
<dbReference type="InterPro" id="IPR050768">
    <property type="entry name" value="UPF0353/GerABKA_families"/>
</dbReference>
<reference evidence="5 6" key="1">
    <citation type="submission" date="2019-03" db="EMBL/GenBank/DDBJ databases">
        <title>Draft Genome Sequence of Desulfosporosinus fructosivorans Strain 63.6F, Isolated from Marine Sediment in the Baltic Sea.</title>
        <authorList>
            <person name="Hausmann B."/>
            <person name="Vandieken V."/>
            <person name="Pjevac P."/>
            <person name="Schreck K."/>
            <person name="Herbold C.W."/>
            <person name="Loy A."/>
        </authorList>
    </citation>
    <scope>NUCLEOTIDE SEQUENCE [LARGE SCALE GENOMIC DNA]</scope>
    <source>
        <strain evidence="5 6">63.6F</strain>
    </source>
</reference>
<dbReference type="PANTHER" id="PTHR22550">
    <property type="entry name" value="SPORE GERMINATION PROTEIN"/>
    <property type="match status" value="1"/>
</dbReference>
<organism evidence="5 6">
    <name type="scientific">Desulfosporosinus fructosivorans</name>
    <dbReference type="NCBI Taxonomy" id="2018669"/>
    <lineage>
        <taxon>Bacteria</taxon>
        <taxon>Bacillati</taxon>
        <taxon>Bacillota</taxon>
        <taxon>Clostridia</taxon>
        <taxon>Eubacteriales</taxon>
        <taxon>Desulfitobacteriaceae</taxon>
        <taxon>Desulfosporosinus</taxon>
    </lineage>
</organism>
<keyword evidence="6" id="KW-1185">Reference proteome</keyword>
<dbReference type="GO" id="GO:0016020">
    <property type="term" value="C:membrane"/>
    <property type="evidence" value="ECO:0007669"/>
    <property type="project" value="InterPro"/>
</dbReference>
<dbReference type="OrthoDB" id="9772630at2"/>
<dbReference type="AlphaFoldDB" id="A0A4Z0R030"/>
<keyword evidence="4" id="KW-0812">Transmembrane</keyword>
<feature type="transmembrane region" description="Helical" evidence="4">
    <location>
        <begin position="400"/>
        <end position="421"/>
    </location>
</feature>
<dbReference type="PANTHER" id="PTHR22550:SF5">
    <property type="entry name" value="LEUCINE ZIPPER PROTEIN 4"/>
    <property type="match status" value="1"/>
</dbReference>
<feature type="transmembrane region" description="Helical" evidence="4">
    <location>
        <begin position="375"/>
        <end position="394"/>
    </location>
</feature>
<evidence type="ECO:0000256" key="4">
    <source>
        <dbReference type="SAM" id="Phobius"/>
    </source>
</evidence>
<protein>
    <submittedName>
        <fullName evidence="5">Spore germination protein</fullName>
    </submittedName>
</protein>
<evidence type="ECO:0000256" key="3">
    <source>
        <dbReference type="SAM" id="MobiDB-lite"/>
    </source>
</evidence>
<comment type="caution">
    <text evidence="5">The sequence shown here is derived from an EMBL/GenBank/DDBJ whole genome shotgun (WGS) entry which is preliminary data.</text>
</comment>
<dbReference type="RefSeq" id="WP_135551529.1">
    <property type="nucleotide sequence ID" value="NZ_SPQQ01000012.1"/>
</dbReference>
<feature type="compositionally biased region" description="Basic and acidic residues" evidence="3">
    <location>
        <begin position="502"/>
        <end position="516"/>
    </location>
</feature>
<gene>
    <name evidence="5" type="ORF">E4K67_24450</name>
</gene>
<name>A0A4Z0R030_9FIRM</name>
<proteinExistence type="inferred from homology"/>
<feature type="transmembrane region" description="Helical" evidence="4">
    <location>
        <begin position="308"/>
        <end position="330"/>
    </location>
</feature>
<dbReference type="InterPro" id="IPR004995">
    <property type="entry name" value="Spore_Ger"/>
</dbReference>
<accession>A0A4Z0R030</accession>
<dbReference type="PIRSF" id="PIRSF005690">
    <property type="entry name" value="GerBA"/>
    <property type="match status" value="1"/>
</dbReference>
<dbReference type="Pfam" id="PF03323">
    <property type="entry name" value="GerA"/>
    <property type="match status" value="1"/>
</dbReference>
<dbReference type="EMBL" id="SPQQ01000012">
    <property type="protein sequence ID" value="TGE35675.1"/>
    <property type="molecule type" value="Genomic_DNA"/>
</dbReference>
<comment type="similarity">
    <text evidence="1">Belongs to the GerABKA family.</text>
</comment>
<dbReference type="GO" id="GO:0009847">
    <property type="term" value="P:spore germination"/>
    <property type="evidence" value="ECO:0007669"/>
    <property type="project" value="InterPro"/>
</dbReference>
<sequence length="516" mass="57011">MFYLTRFSSPKEVQPQKIKSMISDHKPITGTIEDILASVTKYAGSPSDLIIHRFTTGSGLVMAAVYLESLADSSLLGSQVIEPINKFIREKSETLTAATVELLISASVIDVFTDFHDALDGLLAGQALLILPNEDKIFGVSLPGYPRRPIEESVTEKSVRGNREGFTEDITDNLSLIRRWIKDPNLRVESKIIGERTKTKVVILYLFDVANPDTVVEVNKRLEKISIDGIIDSGYISEMITDQRLTFFPLVQETERPDKVAASILEGRIAIIVDKSPFTLLVPATSNEFYQTPEDFYFNYWIGTFLRLIRFIGTSLAVTLPALYTALISVNPELLPSFLIQVVASGRTQVPYPAVIEVFLTMLVFEIFREASVRLPANINLIIGIGGGIVLGQAAINSGIIAGTTIMVVIFTSLASFSTANPSKEQAWRLVRYFLFFASGAFGILGLSIAGLIVLAHMAGLKSFGVSYLAPWAPPLPVDMVDGFGRIPWWARKRRPPSYRPQQEDRLGNTKNEGDK</sequence>
<evidence type="ECO:0000256" key="2">
    <source>
        <dbReference type="ARBA" id="ARBA00023136"/>
    </source>
</evidence>
<evidence type="ECO:0000256" key="1">
    <source>
        <dbReference type="ARBA" id="ARBA00005278"/>
    </source>
</evidence>
<feature type="transmembrane region" description="Helical" evidence="4">
    <location>
        <begin position="350"/>
        <end position="368"/>
    </location>
</feature>
<dbReference type="Proteomes" id="UP000298460">
    <property type="component" value="Unassembled WGS sequence"/>
</dbReference>
<keyword evidence="4" id="KW-1133">Transmembrane helix</keyword>
<evidence type="ECO:0000313" key="5">
    <source>
        <dbReference type="EMBL" id="TGE35675.1"/>
    </source>
</evidence>